<dbReference type="Proteomes" id="UP000254741">
    <property type="component" value="Unassembled WGS sequence"/>
</dbReference>
<dbReference type="AlphaFoldDB" id="A0A379TDE8"/>
<dbReference type="AntiFam" id="ANF00149">
    <property type="entry name" value="Shadow ORF (opposite cshA)"/>
</dbReference>
<proteinExistence type="predicted"/>
<dbReference type="EMBL" id="UGXG01000002">
    <property type="protein sequence ID" value="SUG48628.1"/>
    <property type="molecule type" value="Genomic_DNA"/>
</dbReference>
<accession>A0A379TDE8</accession>
<evidence type="ECO:0000313" key="2">
    <source>
        <dbReference type="Proteomes" id="UP000254741"/>
    </source>
</evidence>
<sequence>MLTPPNTTQRANFEIFTVISDVFANLRRQLAGWREDQRAHRATTFSVRLMGNQMLQQWQGKARRFTGPGLGAGHQIAAFQHGGNRLLLNRGRFTVTLLGNGAQDIRV</sequence>
<organism evidence="1 2">
    <name type="scientific">Salmonella enterica subsp. arizonae</name>
    <dbReference type="NCBI Taxonomy" id="59203"/>
    <lineage>
        <taxon>Bacteria</taxon>
        <taxon>Pseudomonadati</taxon>
        <taxon>Pseudomonadota</taxon>
        <taxon>Gammaproteobacteria</taxon>
        <taxon>Enterobacterales</taxon>
        <taxon>Enterobacteriaceae</taxon>
        <taxon>Salmonella</taxon>
    </lineage>
</organism>
<reference evidence="1 2" key="1">
    <citation type="submission" date="2018-06" db="EMBL/GenBank/DDBJ databases">
        <authorList>
            <consortium name="Pathogen Informatics"/>
            <person name="Doyle S."/>
        </authorList>
    </citation>
    <scope>NUCLEOTIDE SEQUENCE [LARGE SCALE GENOMIC DNA]</scope>
    <source>
        <strain evidence="1 2">NCTC8297</strain>
    </source>
</reference>
<name>A0A379TDE8_SALER</name>
<gene>
    <name evidence="1" type="ORF">NCTC8297_03932</name>
</gene>
<protein>
    <submittedName>
        <fullName evidence="1">Uncharacterized protein</fullName>
    </submittedName>
</protein>
<evidence type="ECO:0000313" key="1">
    <source>
        <dbReference type="EMBL" id="SUG48628.1"/>
    </source>
</evidence>